<name>A0A1X2HAP2_SYNRA</name>
<accession>A0A1X2HAP2</accession>
<evidence type="ECO:0000313" key="2">
    <source>
        <dbReference type="EMBL" id="ORY95747.1"/>
    </source>
</evidence>
<feature type="region of interest" description="Disordered" evidence="1">
    <location>
        <begin position="107"/>
        <end position="169"/>
    </location>
</feature>
<proteinExistence type="predicted"/>
<reference evidence="2 3" key="1">
    <citation type="submission" date="2016-07" db="EMBL/GenBank/DDBJ databases">
        <title>Pervasive Adenine N6-methylation of Active Genes in Fungi.</title>
        <authorList>
            <consortium name="DOE Joint Genome Institute"/>
            <person name="Mondo S.J."/>
            <person name="Dannebaum R.O."/>
            <person name="Kuo R.C."/>
            <person name="Labutti K."/>
            <person name="Haridas S."/>
            <person name="Kuo A."/>
            <person name="Salamov A."/>
            <person name="Ahrendt S.R."/>
            <person name="Lipzen A."/>
            <person name="Sullivan W."/>
            <person name="Andreopoulos W.B."/>
            <person name="Clum A."/>
            <person name="Lindquist E."/>
            <person name="Daum C."/>
            <person name="Ramamoorthy G.K."/>
            <person name="Gryganskyi A."/>
            <person name="Culley D."/>
            <person name="Magnuson J.K."/>
            <person name="James T.Y."/>
            <person name="O'Malley M.A."/>
            <person name="Stajich J.E."/>
            <person name="Spatafora J.W."/>
            <person name="Visel A."/>
            <person name="Grigoriev I.V."/>
        </authorList>
    </citation>
    <scope>NUCLEOTIDE SEQUENCE [LARGE SCALE GENOMIC DNA]</scope>
    <source>
        <strain evidence="2 3">NRRL 2496</strain>
    </source>
</reference>
<gene>
    <name evidence="2" type="ORF">BCR43DRAFT_459645</name>
</gene>
<dbReference type="InParanoid" id="A0A1X2HAP2"/>
<protein>
    <submittedName>
        <fullName evidence="2">Uncharacterized protein</fullName>
    </submittedName>
</protein>
<dbReference type="AlphaFoldDB" id="A0A1X2HAP2"/>
<comment type="caution">
    <text evidence="2">The sequence shown here is derived from an EMBL/GenBank/DDBJ whole genome shotgun (WGS) entry which is preliminary data.</text>
</comment>
<dbReference type="Proteomes" id="UP000242180">
    <property type="component" value="Unassembled WGS sequence"/>
</dbReference>
<sequence>MGNSRQGALRAILPALGRRQYSTFLPEIPGKHTAISRRQQRQVWIDPARSSLLRYCSLPPLSHTRSAPAAFVLLFPLSFYNTSCSYSSLANAFMSDSEDDLPLAQRAQQISPKAHASHSPEPIKQDTPDPAFAKTKSTVEDSEDDDELPLAKRVKQPAPPKKTAARKPSVKKVSVCLLQLKKRTCQLRIGV</sequence>
<evidence type="ECO:0000313" key="3">
    <source>
        <dbReference type="Proteomes" id="UP000242180"/>
    </source>
</evidence>
<keyword evidence="3" id="KW-1185">Reference proteome</keyword>
<evidence type="ECO:0000256" key="1">
    <source>
        <dbReference type="SAM" id="MobiDB-lite"/>
    </source>
</evidence>
<dbReference type="EMBL" id="MCGN01000006">
    <property type="protein sequence ID" value="ORY95747.1"/>
    <property type="molecule type" value="Genomic_DNA"/>
</dbReference>
<organism evidence="2 3">
    <name type="scientific">Syncephalastrum racemosum</name>
    <name type="common">Filamentous fungus</name>
    <dbReference type="NCBI Taxonomy" id="13706"/>
    <lineage>
        <taxon>Eukaryota</taxon>
        <taxon>Fungi</taxon>
        <taxon>Fungi incertae sedis</taxon>
        <taxon>Mucoromycota</taxon>
        <taxon>Mucoromycotina</taxon>
        <taxon>Mucoromycetes</taxon>
        <taxon>Mucorales</taxon>
        <taxon>Syncephalastraceae</taxon>
        <taxon>Syncephalastrum</taxon>
    </lineage>
</organism>